<keyword evidence="2" id="KW-0472">Membrane</keyword>
<dbReference type="EMBL" id="BNBC01000006">
    <property type="protein sequence ID" value="GHE66187.1"/>
    <property type="molecule type" value="Genomic_DNA"/>
</dbReference>
<feature type="region of interest" description="Disordered" evidence="1">
    <location>
        <begin position="204"/>
        <end position="230"/>
    </location>
</feature>
<dbReference type="AlphaFoldDB" id="A0A918ZSB7"/>
<keyword evidence="4" id="KW-1185">Reference proteome</keyword>
<sequence>MAKRRVWARLPVSVGWPVSVGRTGVVRLAVVVAVLGLVVAAVPATSAVADGAPGGYGFTDDARSVAGATTTSVAKSLEPGRVYRSSLPANGRLYYRLDLDATSTAYVSATAVPGTGTTVSATDGLRVSVRDAQGNACSYQATRFGTSRSAHPIAAWGARDASPGHALCRGAGAYYVLVERIAATGSSSDAWPLELAAVTEPALERSGATRAPETWDSASPEPVGGHAVDRAGGAGFARAATVGQGVWQDRIRPGQTLFYRVPVDWGQQLNALAELGGAGGGSGYADGALTLSLYNPVRGYVEDAYAGYSGRPASAALAPLPPVAYANRYGFADQVKAMRFAGSYYLVVHLAAQTADTFGEGPYGLTLRVRVGGTARSGPGYAGRSEPRNLFEVTAGDRQAATEAGAGEGSAALRALAVGGIGAGTVLLLVLGVWTVAARRRAGAW</sequence>
<organism evidence="3 4">
    <name type="scientific">Streptomyces spiralis</name>
    <dbReference type="NCBI Taxonomy" id="66376"/>
    <lineage>
        <taxon>Bacteria</taxon>
        <taxon>Bacillati</taxon>
        <taxon>Actinomycetota</taxon>
        <taxon>Actinomycetes</taxon>
        <taxon>Kitasatosporales</taxon>
        <taxon>Streptomycetaceae</taxon>
        <taxon>Streptomyces</taxon>
    </lineage>
</organism>
<gene>
    <name evidence="3" type="ORF">GCM10014715_19900</name>
</gene>
<reference evidence="3" key="1">
    <citation type="journal article" date="2014" name="Int. J. Syst. Evol. Microbiol.">
        <title>Complete genome sequence of Corynebacterium casei LMG S-19264T (=DSM 44701T), isolated from a smear-ripened cheese.</title>
        <authorList>
            <consortium name="US DOE Joint Genome Institute (JGI-PGF)"/>
            <person name="Walter F."/>
            <person name="Albersmeier A."/>
            <person name="Kalinowski J."/>
            <person name="Ruckert C."/>
        </authorList>
    </citation>
    <scope>NUCLEOTIDE SEQUENCE</scope>
    <source>
        <strain evidence="3">JCM 3302</strain>
    </source>
</reference>
<protein>
    <submittedName>
        <fullName evidence="3">Uncharacterized protein</fullName>
    </submittedName>
</protein>
<keyword evidence="2" id="KW-0812">Transmembrane</keyword>
<evidence type="ECO:0000256" key="1">
    <source>
        <dbReference type="SAM" id="MobiDB-lite"/>
    </source>
</evidence>
<reference evidence="3" key="2">
    <citation type="submission" date="2020-09" db="EMBL/GenBank/DDBJ databases">
        <authorList>
            <person name="Sun Q."/>
            <person name="Ohkuma M."/>
        </authorList>
    </citation>
    <scope>NUCLEOTIDE SEQUENCE</scope>
    <source>
        <strain evidence="3">JCM 3302</strain>
    </source>
</reference>
<dbReference type="Proteomes" id="UP000641386">
    <property type="component" value="Unassembled WGS sequence"/>
</dbReference>
<evidence type="ECO:0000256" key="2">
    <source>
        <dbReference type="SAM" id="Phobius"/>
    </source>
</evidence>
<evidence type="ECO:0000313" key="3">
    <source>
        <dbReference type="EMBL" id="GHE66187.1"/>
    </source>
</evidence>
<proteinExistence type="predicted"/>
<evidence type="ECO:0000313" key="4">
    <source>
        <dbReference type="Proteomes" id="UP000641386"/>
    </source>
</evidence>
<keyword evidence="2" id="KW-1133">Transmembrane helix</keyword>
<comment type="caution">
    <text evidence="3">The sequence shown here is derived from an EMBL/GenBank/DDBJ whole genome shotgun (WGS) entry which is preliminary data.</text>
</comment>
<name>A0A918ZSB7_9ACTN</name>
<accession>A0A918ZSB7</accession>
<feature type="transmembrane region" description="Helical" evidence="2">
    <location>
        <begin position="415"/>
        <end position="437"/>
    </location>
</feature>